<comment type="caution">
    <text evidence="2">The sequence shown here is derived from an EMBL/GenBank/DDBJ whole genome shotgun (WGS) entry which is preliminary data.</text>
</comment>
<evidence type="ECO:0000313" key="2">
    <source>
        <dbReference type="EMBL" id="GAB98825.1"/>
    </source>
</evidence>
<dbReference type="EMBL" id="BAHE01000003">
    <property type="protein sequence ID" value="GAB98825.1"/>
    <property type="molecule type" value="Genomic_DNA"/>
</dbReference>
<accession>K6WHP8</accession>
<reference evidence="2 3" key="1">
    <citation type="submission" date="2012-08" db="EMBL/GenBank/DDBJ databases">
        <title>Whole genome shotgun sequence of Gordonia namibiensis NBRC 108229.</title>
        <authorList>
            <person name="Isaki-Nakamura S."/>
            <person name="Hosoyama A."/>
            <person name="Tsuchikane K."/>
            <person name="Katsumata H."/>
            <person name="Baba S."/>
            <person name="Yamazaki S."/>
            <person name="Fujita N."/>
        </authorList>
    </citation>
    <scope>NUCLEOTIDE SEQUENCE [LARGE SCALE GENOMIC DNA]</scope>
    <source>
        <strain evidence="2 3">NBRC 108229</strain>
    </source>
</reference>
<sequence>MRKYSGVLIAAAAGMLTISVTAVAPPASAGPNDVLAMPPLVQGQEVTVTIVNNTDNPKLCAVETLPIPEVPVRGDSSFNENPSDSFEAPQGNTAKTMTLAQGRYNVFWACSGYASNSDEFNGLGWTVWGTNPPVPIQNAGEAIKQQFPSDPLPVNVTARDCYLSIC</sequence>
<feature type="signal peptide" evidence="1">
    <location>
        <begin position="1"/>
        <end position="29"/>
    </location>
</feature>
<name>K6WHP8_9ACTN</name>
<dbReference type="Proteomes" id="UP000035058">
    <property type="component" value="Unassembled WGS sequence"/>
</dbReference>
<evidence type="ECO:0000256" key="1">
    <source>
        <dbReference type="SAM" id="SignalP"/>
    </source>
</evidence>
<evidence type="ECO:0000313" key="3">
    <source>
        <dbReference type="Proteomes" id="UP000035058"/>
    </source>
</evidence>
<proteinExistence type="predicted"/>
<keyword evidence="1" id="KW-0732">Signal</keyword>
<keyword evidence="3" id="KW-1185">Reference proteome</keyword>
<protein>
    <recommendedName>
        <fullName evidence="4">Secreted protein</fullName>
    </recommendedName>
</protein>
<gene>
    <name evidence="2" type="ORF">GONAM_03_00040</name>
</gene>
<feature type="chain" id="PRO_5003899644" description="Secreted protein" evidence="1">
    <location>
        <begin position="30"/>
        <end position="166"/>
    </location>
</feature>
<evidence type="ECO:0008006" key="4">
    <source>
        <dbReference type="Google" id="ProtNLM"/>
    </source>
</evidence>
<organism evidence="2 3">
    <name type="scientific">Gordonia namibiensis NBRC 108229</name>
    <dbReference type="NCBI Taxonomy" id="1208314"/>
    <lineage>
        <taxon>Bacteria</taxon>
        <taxon>Bacillati</taxon>
        <taxon>Actinomycetota</taxon>
        <taxon>Actinomycetes</taxon>
        <taxon>Mycobacteriales</taxon>
        <taxon>Gordoniaceae</taxon>
        <taxon>Gordonia</taxon>
    </lineage>
</organism>
<dbReference type="AlphaFoldDB" id="K6WHP8"/>